<evidence type="ECO:0000259" key="2">
    <source>
        <dbReference type="Pfam" id="PF01852"/>
    </source>
</evidence>
<dbReference type="CDD" id="cd00177">
    <property type="entry name" value="START"/>
    <property type="match status" value="1"/>
</dbReference>
<feature type="transmembrane region" description="Helical" evidence="1">
    <location>
        <begin position="780"/>
        <end position="800"/>
    </location>
</feature>
<keyword evidence="1" id="KW-0472">Membrane</keyword>
<feature type="transmembrane region" description="Helical" evidence="1">
    <location>
        <begin position="999"/>
        <end position="1018"/>
    </location>
</feature>
<dbReference type="InterPro" id="IPR011641">
    <property type="entry name" value="Tyr-kin_ephrin_A/B_rcpt-like"/>
</dbReference>
<dbReference type="EMBL" id="BRXY01000209">
    <property type="protein sequence ID" value="GMH77582.1"/>
    <property type="molecule type" value="Genomic_DNA"/>
</dbReference>
<dbReference type="PANTHER" id="PTHR11319:SF35">
    <property type="entry name" value="OUTER MEMBRANE PROTEIN PMPC-RELATED"/>
    <property type="match status" value="1"/>
</dbReference>
<dbReference type="Pfam" id="PF01852">
    <property type="entry name" value="START"/>
    <property type="match status" value="1"/>
</dbReference>
<dbReference type="InterPro" id="IPR023393">
    <property type="entry name" value="START-like_dom_sf"/>
</dbReference>
<gene>
    <name evidence="4" type="ORF">TrST_g5715</name>
</gene>
<feature type="transmembrane region" description="Helical" evidence="1">
    <location>
        <begin position="1143"/>
        <end position="1164"/>
    </location>
</feature>
<evidence type="ECO:0000313" key="5">
    <source>
        <dbReference type="Proteomes" id="UP001165085"/>
    </source>
</evidence>
<dbReference type="SMART" id="SM01411">
    <property type="entry name" value="Ephrin_rec_like"/>
    <property type="match status" value="5"/>
</dbReference>
<dbReference type="InterPro" id="IPR011050">
    <property type="entry name" value="Pectin_lyase_fold/virulence"/>
</dbReference>
<feature type="transmembrane region" description="Helical" evidence="1">
    <location>
        <begin position="871"/>
        <end position="891"/>
    </location>
</feature>
<dbReference type="Proteomes" id="UP001165085">
    <property type="component" value="Unassembled WGS sequence"/>
</dbReference>
<keyword evidence="5" id="KW-1185">Reference proteome</keyword>
<name>A0A9W7EG58_9STRA</name>
<dbReference type="Gene3D" id="3.30.530.20">
    <property type="match status" value="1"/>
</dbReference>
<keyword evidence="1" id="KW-0812">Transmembrane</keyword>
<comment type="caution">
    <text evidence="4">The sequence shown here is derived from an EMBL/GenBank/DDBJ whole genome shotgun (WGS) entry which is preliminary data.</text>
</comment>
<dbReference type="Gene3D" id="2.10.50.10">
    <property type="entry name" value="Tumor Necrosis Factor Receptor, subunit A, domain 2"/>
    <property type="match status" value="3"/>
</dbReference>
<feature type="transmembrane region" description="Helical" evidence="1">
    <location>
        <begin position="1082"/>
        <end position="1101"/>
    </location>
</feature>
<organism evidence="4 5">
    <name type="scientific">Triparma strigata</name>
    <dbReference type="NCBI Taxonomy" id="1606541"/>
    <lineage>
        <taxon>Eukaryota</taxon>
        <taxon>Sar</taxon>
        <taxon>Stramenopiles</taxon>
        <taxon>Ochrophyta</taxon>
        <taxon>Bolidophyceae</taxon>
        <taxon>Parmales</taxon>
        <taxon>Triparmaceae</taxon>
        <taxon>Triparma</taxon>
    </lineage>
</organism>
<keyword evidence="1" id="KW-1133">Transmembrane helix</keyword>
<feature type="transmembrane region" description="Helical" evidence="1">
    <location>
        <begin position="946"/>
        <end position="969"/>
    </location>
</feature>
<dbReference type="InterPro" id="IPR009030">
    <property type="entry name" value="Growth_fac_rcpt_cys_sf"/>
</dbReference>
<feature type="transmembrane region" description="Helical" evidence="1">
    <location>
        <begin position="897"/>
        <end position="917"/>
    </location>
</feature>
<feature type="domain" description="Tyrosine-protein kinase ephrin type A/B receptor-like" evidence="3">
    <location>
        <begin position="449"/>
        <end position="491"/>
    </location>
</feature>
<accession>A0A9W7EG58</accession>
<dbReference type="OrthoDB" id="4062651at2759"/>
<evidence type="ECO:0000313" key="4">
    <source>
        <dbReference type="EMBL" id="GMH77582.1"/>
    </source>
</evidence>
<reference evidence="5" key="1">
    <citation type="journal article" date="2023" name="Commun. Biol.">
        <title>Genome analysis of Parmales, the sister group of diatoms, reveals the evolutionary specialization of diatoms from phago-mixotrophs to photoautotrophs.</title>
        <authorList>
            <person name="Ban H."/>
            <person name="Sato S."/>
            <person name="Yoshikawa S."/>
            <person name="Yamada K."/>
            <person name="Nakamura Y."/>
            <person name="Ichinomiya M."/>
            <person name="Sato N."/>
            <person name="Blanc-Mathieu R."/>
            <person name="Endo H."/>
            <person name="Kuwata A."/>
            <person name="Ogata H."/>
        </authorList>
    </citation>
    <scope>NUCLEOTIDE SEQUENCE [LARGE SCALE GENOMIC DNA]</scope>
    <source>
        <strain evidence="5">NIES 3701</strain>
    </source>
</reference>
<dbReference type="PANTHER" id="PTHR11319">
    <property type="entry name" value="G PROTEIN-COUPLED RECEPTOR-RELATED"/>
    <property type="match status" value="1"/>
</dbReference>
<dbReference type="InterPro" id="IPR002913">
    <property type="entry name" value="START_lipid-bd_dom"/>
</dbReference>
<protein>
    <submittedName>
        <fullName evidence="4">Uncharacterized protein</fullName>
    </submittedName>
</protein>
<proteinExistence type="predicted"/>
<evidence type="ECO:0000259" key="3">
    <source>
        <dbReference type="Pfam" id="PF07699"/>
    </source>
</evidence>
<dbReference type="SUPFAM" id="SSF55961">
    <property type="entry name" value="Bet v1-like"/>
    <property type="match status" value="1"/>
</dbReference>
<dbReference type="SUPFAM" id="SSF51126">
    <property type="entry name" value="Pectin lyase-like"/>
    <property type="match status" value="1"/>
</dbReference>
<dbReference type="CDD" id="cd00185">
    <property type="entry name" value="TNFRSF"/>
    <property type="match status" value="1"/>
</dbReference>
<sequence length="1499" mass="165816">MLVSGLCIPSGNYDGLYKPTDKTETGKWAFRNDNGLFLYWGTSCTGPGHEYDESRWIFDDNVPSFSTELLDLNGECRYDGYIKSDSMAPPIGNNTWTVSCNFKMIPNELSIEAIVSTDRFASNMQEVLSAISKYGNNKIKSGDRVLASAGTYTCAEAQSCHNLLKMQLTYKLHGSIVCVDRNLGCVLDGEQKRDILWVEGTGTDKLTIKGFRFYRGNSTLHDPVSYGGGLGLTEEAIVKLEFCTFDSCHAYQGGAIFLNGGTTLTAYGASFMSNSAVGTSHDIRNDGDLAIYDSCPDGWTGIPEKGSPIITSGAIAYGTTTSFSIGSCTICPLGKAGPRGWYDPSYSSTCETCTLGKFRSREVATCTICAAGKYNSNEVADASLHEKCDSCPAGKHLSDEGTTVESHDSEDDCSMCKAGTYSNKTAPSCIECAKGKYLANDGTDIVHHDEESDCLECDAGKYNDHVGGISCASCGEGKYLNTTGATSETTCTLCEKGKYNDGVAQQDCKTCLPGKIAPSAGYKNCADCITGTYASAGMNMTECKQCARNYYSNQTGSETCSKCEFGRWADFLGAVECQYCPQHFTYDKSKRDCVCLDSFIPVTRNGKKSCTCRAGETLVNDRCAPCEDGRFKGLNGTDSCDVCDDKAIKGALETIFGANKTFSVSCACGKGKFLDPRDALTATPGGVCKYCSHENLERAKGVNCDVIGLTLATLPIENGYWRSSKESAFIVECQNNESCVHASDDELCAEGHTGPICSVCTKDFSQNAVGVCKPCASAEVSIGFIAFWVVLGLLIIYYVLRKVVGKDKLSLEGVSSELTRVTSDDDHWSTRLNTKGKILTSFYQIISRFPDILVVKFPDVYRVFTTAFDSIFNLEFIGLVSFGCFLPPSIYSFHGSLLVTTVTPIIICLGLYILTFIQRRRLDDIAAKSGDPKDKDKAEKLTKSRYTIFFGFLYLIFASTTTTTFTTFLCTTYGDDPTRYLIADRSIDCDSDIHKKYMVLSWIMIAVYPIGITTLYSYELYKHKDAIQAKDADRYDNDDIQHIIFLWRDYRPEYWWFEIYECFRRLSFAGLLALPAFKPGGAAQLCFSMILAFVSSIMYTYHEPFDRTDENMLAQVSSVSIFLTLLGAIMIKLKDQLADHDAFGVILIIINTLVLGLFGVGFLFKPMFQFYKKYERKHLHDAPLKGAPPEAEYSVDLFIEHFKRLVESTAEEAGWETVKLKDWSGNKNKVQAWLDETGAKMDWRCENGDGTINQARVKYVVDADVETMLQEIGGIKSRHEMSVGSFAYVMDEGKTDKGEKWRQIYYSIQLPWPFRQRDMIYTEHTRMEQGGDVLVCSRSSKEVNDMTNSLSVKFGRYRAEVRIAGYRLRGIGEGKTEIIYLSDVDLGGSFSIGYFYRKVSQRFLKGIVDMHLQYAKTSREGSVSNPPAPLPFLSRALTTVAKKGGAKGRRLTTSPMFATLQTTPSVADGLNVEMGRMMKRRTGNKDKKDDEHANDILVL</sequence>
<dbReference type="GO" id="GO:0008289">
    <property type="term" value="F:lipid binding"/>
    <property type="evidence" value="ECO:0007669"/>
    <property type="project" value="InterPro"/>
</dbReference>
<dbReference type="SUPFAM" id="SSF57184">
    <property type="entry name" value="Growth factor receptor domain"/>
    <property type="match status" value="2"/>
</dbReference>
<feature type="domain" description="START" evidence="2">
    <location>
        <begin position="1305"/>
        <end position="1391"/>
    </location>
</feature>
<feature type="transmembrane region" description="Helical" evidence="1">
    <location>
        <begin position="1113"/>
        <end position="1131"/>
    </location>
</feature>
<evidence type="ECO:0000256" key="1">
    <source>
        <dbReference type="SAM" id="Phobius"/>
    </source>
</evidence>
<dbReference type="Pfam" id="PF07699">
    <property type="entry name" value="Ephrin_rec_like"/>
    <property type="match status" value="1"/>
</dbReference>